<keyword evidence="4" id="KW-1185">Reference proteome</keyword>
<keyword evidence="1" id="KW-0472">Membrane</keyword>
<dbReference type="EMBL" id="JACGXP010000005">
    <property type="protein sequence ID" value="MBA8991805.1"/>
    <property type="molecule type" value="Genomic_DNA"/>
</dbReference>
<dbReference type="Proteomes" id="UP000573001">
    <property type="component" value="Unassembled WGS sequence"/>
</dbReference>
<keyword evidence="1" id="KW-0812">Transmembrane</keyword>
<dbReference type="AlphaFoldDB" id="A0AAW3TA74"/>
<feature type="transmembrane region" description="Helical" evidence="1">
    <location>
        <begin position="31"/>
        <end position="49"/>
    </location>
</feature>
<dbReference type="EMBL" id="JABMCE010000029">
    <property type="protein sequence ID" value="NUU12346.1"/>
    <property type="molecule type" value="Genomic_DNA"/>
</dbReference>
<evidence type="ECO:0000313" key="2">
    <source>
        <dbReference type="EMBL" id="MBA8991805.1"/>
    </source>
</evidence>
<protein>
    <recommendedName>
        <fullName evidence="6">PH domain-containing protein</fullName>
    </recommendedName>
</protein>
<dbReference type="Proteomes" id="UP000590225">
    <property type="component" value="Unassembled WGS sequence"/>
</dbReference>
<comment type="caution">
    <text evidence="2">The sequence shown here is derived from an EMBL/GenBank/DDBJ whole genome shotgun (WGS) entry which is preliminary data.</text>
</comment>
<feature type="transmembrane region" description="Helical" evidence="1">
    <location>
        <begin position="187"/>
        <end position="206"/>
    </location>
</feature>
<keyword evidence="1" id="KW-1133">Transmembrane helix</keyword>
<evidence type="ECO:0008006" key="6">
    <source>
        <dbReference type="Google" id="ProtNLM"/>
    </source>
</evidence>
<reference evidence="3 4" key="1">
    <citation type="submission" date="2020-05" db="EMBL/GenBank/DDBJ databases">
        <title>Genome Sequencing of Type Strains.</title>
        <authorList>
            <person name="Lemaire J.F."/>
            <person name="Inderbitzin P."/>
            <person name="Gregorio O.A."/>
            <person name="Collins S.B."/>
            <person name="Wespe N."/>
            <person name="Knight-Connoni V."/>
        </authorList>
    </citation>
    <scope>NUCLEOTIDE SEQUENCE [LARGE SCALE GENOMIC DNA]</scope>
    <source>
        <strain evidence="3 4">ATCC 19096</strain>
    </source>
</reference>
<reference evidence="2 5" key="2">
    <citation type="submission" date="2020-07" db="EMBL/GenBank/DDBJ databases">
        <title>Above-ground endophytic microbial communities from plants in different locations in the United States.</title>
        <authorList>
            <person name="Frank C."/>
        </authorList>
    </citation>
    <scope>NUCLEOTIDE SEQUENCE [LARGE SCALE GENOMIC DNA]</scope>
    <source>
        <strain evidence="2 5">WPL5_2</strain>
    </source>
</reference>
<proteinExistence type="predicted"/>
<evidence type="ECO:0000256" key="1">
    <source>
        <dbReference type="SAM" id="Phobius"/>
    </source>
</evidence>
<feature type="transmembrane region" description="Helical" evidence="1">
    <location>
        <begin position="55"/>
        <end position="75"/>
    </location>
</feature>
<organism evidence="2 5">
    <name type="scientific">Curtobacterium pusillum</name>
    <dbReference type="NCBI Taxonomy" id="69373"/>
    <lineage>
        <taxon>Bacteria</taxon>
        <taxon>Bacillati</taxon>
        <taxon>Actinomycetota</taxon>
        <taxon>Actinomycetes</taxon>
        <taxon>Micrococcales</taxon>
        <taxon>Microbacteriaceae</taxon>
        <taxon>Curtobacterium</taxon>
    </lineage>
</organism>
<gene>
    <name evidence="2" type="ORF">FHW23_003083</name>
    <name evidence="3" type="ORF">HP507_00570</name>
</gene>
<sequence>MGDLTAPAAARPRATAYDVVLRPRRSLVRSTILSVVFSAVPLAVALVWVSLPLRLWTFVATVVIVLAVHVGIVFVRLGTAFIGIDPVAVTIRGVVTPNRRVARDRVHSLVLATTYGSAVERTTRELVAFDAAGAHLFRLRADTWGDTGIDRVVEALGVQVTDQTRPMSLREFVRRYPASRAWYEQRGAYVAVAVAATLAVAGLLVIETAGLVGG</sequence>
<evidence type="ECO:0000313" key="4">
    <source>
        <dbReference type="Proteomes" id="UP000573001"/>
    </source>
</evidence>
<evidence type="ECO:0000313" key="5">
    <source>
        <dbReference type="Proteomes" id="UP000590225"/>
    </source>
</evidence>
<evidence type="ECO:0000313" key="3">
    <source>
        <dbReference type="EMBL" id="NUU12346.1"/>
    </source>
</evidence>
<dbReference type="RefSeq" id="WP_175349939.1">
    <property type="nucleotide sequence ID" value="NZ_BAAAWQ010000001.1"/>
</dbReference>
<accession>A0AAW3TA74</accession>
<name>A0AAW3TA74_9MICO</name>